<dbReference type="InterPro" id="IPR013897">
    <property type="entry name" value="Duc1"/>
</dbReference>
<keyword evidence="4" id="KW-1185">Reference proteome</keyword>
<evidence type="ECO:0000256" key="1">
    <source>
        <dbReference type="SAM" id="MobiDB-lite"/>
    </source>
</evidence>
<sequence>MLKLKVTVGSSYDPSTHFIFLPNDDATPFFIDTDHFTGRICVRVRDFQGVTPPEKKILPLSPYFDGNNYQYSIQIQGRFKGNKWTTDDVLFGNDFDRKLDLPAISWLGLRIMKWIDPCLEADIHTDEPWAFSPLLFTTNSARVVQDSNNNNDLPPWPSPNGEHIKDDIIYDPTLGSPISNDATSRKHYFSSKENRINFKITEDQVWDFDFFNSYIDFNKTVVKLPGLEIGILQYWDGQPFRYVCKTRDSSVVFFVILFQLVEINDEINEKNFIKNNDKLMSERIKMDKNSLSTPLSDKFRQNYQGNLTPKSIARWSSVKSPSSKNHLTPSVISPSELDDSSSDSEDYEFDFEQSPVD</sequence>
<comment type="caution">
    <text evidence="3">The sequence shown here is derived from an EMBL/GenBank/DDBJ whole genome shotgun (WGS) entry which is preliminary data.</text>
</comment>
<dbReference type="EMBL" id="QKWP01000355">
    <property type="protein sequence ID" value="RIB21530.1"/>
    <property type="molecule type" value="Genomic_DNA"/>
</dbReference>
<name>A0A397VGD7_9GLOM</name>
<feature type="compositionally biased region" description="Acidic residues" evidence="1">
    <location>
        <begin position="336"/>
        <end position="351"/>
    </location>
</feature>
<dbReference type="STRING" id="44941.A0A397VGD7"/>
<accession>A0A397VGD7</accession>
<dbReference type="PANTHER" id="PTHR34826">
    <property type="entry name" value="UPF0590 PROTEIN C409.17C"/>
    <property type="match status" value="1"/>
</dbReference>
<reference evidence="3 4" key="1">
    <citation type="submission" date="2018-06" db="EMBL/GenBank/DDBJ databases">
        <title>Comparative genomics reveals the genomic features of Rhizophagus irregularis, R. cerebriforme, R. diaphanum and Gigaspora rosea, and their symbiotic lifestyle signature.</title>
        <authorList>
            <person name="Morin E."/>
            <person name="San Clemente H."/>
            <person name="Chen E.C.H."/>
            <person name="De La Providencia I."/>
            <person name="Hainaut M."/>
            <person name="Kuo A."/>
            <person name="Kohler A."/>
            <person name="Murat C."/>
            <person name="Tang N."/>
            <person name="Roy S."/>
            <person name="Loubradou J."/>
            <person name="Henrissat B."/>
            <person name="Grigoriev I.V."/>
            <person name="Corradi N."/>
            <person name="Roux C."/>
            <person name="Martin F.M."/>
        </authorList>
    </citation>
    <scope>NUCLEOTIDE SEQUENCE [LARGE SCALE GENOMIC DNA]</scope>
    <source>
        <strain evidence="3 4">DAOM 194757</strain>
    </source>
</reference>
<dbReference type="AlphaFoldDB" id="A0A397VGD7"/>
<evidence type="ECO:0000313" key="3">
    <source>
        <dbReference type="EMBL" id="RIB21530.1"/>
    </source>
</evidence>
<dbReference type="Pfam" id="PF08588">
    <property type="entry name" value="Duc1"/>
    <property type="match status" value="1"/>
</dbReference>
<gene>
    <name evidence="3" type="ORF">C2G38_1089570</name>
</gene>
<evidence type="ECO:0000313" key="4">
    <source>
        <dbReference type="Proteomes" id="UP000266673"/>
    </source>
</evidence>
<feature type="domain" description="Domain of unknown function at the cortex 1" evidence="2">
    <location>
        <begin position="3"/>
        <end position="261"/>
    </location>
</feature>
<proteinExistence type="predicted"/>
<evidence type="ECO:0000259" key="2">
    <source>
        <dbReference type="Pfam" id="PF08588"/>
    </source>
</evidence>
<dbReference type="PANTHER" id="PTHR34826:SF2">
    <property type="entry name" value="UPF0590 PROTEIN C409.17C"/>
    <property type="match status" value="1"/>
</dbReference>
<feature type="region of interest" description="Disordered" evidence="1">
    <location>
        <begin position="315"/>
        <end position="357"/>
    </location>
</feature>
<dbReference type="Proteomes" id="UP000266673">
    <property type="component" value="Unassembled WGS sequence"/>
</dbReference>
<feature type="compositionally biased region" description="Polar residues" evidence="1">
    <location>
        <begin position="317"/>
        <end position="328"/>
    </location>
</feature>
<protein>
    <recommendedName>
        <fullName evidence="2">Domain of unknown function at the cortex 1 domain-containing protein</fullName>
    </recommendedName>
</protein>
<organism evidence="3 4">
    <name type="scientific">Gigaspora rosea</name>
    <dbReference type="NCBI Taxonomy" id="44941"/>
    <lineage>
        <taxon>Eukaryota</taxon>
        <taxon>Fungi</taxon>
        <taxon>Fungi incertae sedis</taxon>
        <taxon>Mucoromycota</taxon>
        <taxon>Glomeromycotina</taxon>
        <taxon>Glomeromycetes</taxon>
        <taxon>Diversisporales</taxon>
        <taxon>Gigasporaceae</taxon>
        <taxon>Gigaspora</taxon>
    </lineage>
</organism>
<dbReference type="OrthoDB" id="2119945at2759"/>